<dbReference type="Gene3D" id="2.60.120.10">
    <property type="entry name" value="Jelly Rolls"/>
    <property type="match status" value="1"/>
</dbReference>
<evidence type="ECO:0000259" key="5">
    <source>
        <dbReference type="Pfam" id="PF00325"/>
    </source>
</evidence>
<reference evidence="7" key="1">
    <citation type="journal article" date="2019" name="Int. J. Syst. Evol. Microbiol.">
        <title>The Global Catalogue of Microorganisms (GCM) 10K type strain sequencing project: providing services to taxonomists for standard genome sequencing and annotation.</title>
        <authorList>
            <consortium name="The Broad Institute Genomics Platform"/>
            <consortium name="The Broad Institute Genome Sequencing Center for Infectious Disease"/>
            <person name="Wu L."/>
            <person name="Ma J."/>
        </authorList>
    </citation>
    <scope>NUCLEOTIDE SEQUENCE [LARGE SCALE GENOMIC DNA]</scope>
    <source>
        <strain evidence="7">JCM 18019</strain>
    </source>
</reference>
<organism evidence="6 7">
    <name type="scientific">Chryseobacterium ginsengisoli</name>
    <dbReference type="NCBI Taxonomy" id="363853"/>
    <lineage>
        <taxon>Bacteria</taxon>
        <taxon>Pseudomonadati</taxon>
        <taxon>Bacteroidota</taxon>
        <taxon>Flavobacteriia</taxon>
        <taxon>Flavobacteriales</taxon>
        <taxon>Weeksellaceae</taxon>
        <taxon>Chryseobacterium group</taxon>
        <taxon>Chryseobacterium</taxon>
    </lineage>
</organism>
<dbReference type="InterPro" id="IPR036388">
    <property type="entry name" value="WH-like_DNA-bd_sf"/>
</dbReference>
<evidence type="ECO:0000256" key="3">
    <source>
        <dbReference type="ARBA" id="ARBA00023163"/>
    </source>
</evidence>
<keyword evidence="2" id="KW-0238">DNA-binding</keyword>
<sequence>MNFMSNIEAFFDYVEKLSGELFSGEDKVLIETHMAPRRFRKRQYFLQEGDVCKYTGFVLKGSAKTFVVDEQGNEHILKLSLENWWLADFESFYQLTPSRYNIEALEDLEVLQITNAQVEEFLKFIPAFSTMMEVIKQNNAIANQKRMQSAISHMAEERFSQLVSEYPHFLIRFSQNVIASYLGLSPETVSRLRKKLNKR</sequence>
<dbReference type="InterPro" id="IPR018490">
    <property type="entry name" value="cNMP-bd_dom_sf"/>
</dbReference>
<keyword evidence="3" id="KW-0804">Transcription</keyword>
<keyword evidence="7" id="KW-1185">Reference proteome</keyword>
<gene>
    <name evidence="6" type="ORF">GCM10023210_14180</name>
</gene>
<feature type="domain" description="Cyclic nucleotide-binding" evidence="4">
    <location>
        <begin position="37"/>
        <end position="122"/>
    </location>
</feature>
<evidence type="ECO:0000313" key="6">
    <source>
        <dbReference type="EMBL" id="GAA5089397.1"/>
    </source>
</evidence>
<dbReference type="Gene3D" id="1.10.10.10">
    <property type="entry name" value="Winged helix-like DNA-binding domain superfamily/Winged helix DNA-binding domain"/>
    <property type="match status" value="1"/>
</dbReference>
<evidence type="ECO:0000256" key="1">
    <source>
        <dbReference type="ARBA" id="ARBA00023015"/>
    </source>
</evidence>
<dbReference type="InterPro" id="IPR012318">
    <property type="entry name" value="HTH_CRP"/>
</dbReference>
<dbReference type="EMBL" id="BAABHX010000002">
    <property type="protein sequence ID" value="GAA5089397.1"/>
    <property type="molecule type" value="Genomic_DNA"/>
</dbReference>
<keyword evidence="1" id="KW-0805">Transcription regulation</keyword>
<feature type="domain" description="HTH crp-type" evidence="5">
    <location>
        <begin position="172"/>
        <end position="198"/>
    </location>
</feature>
<proteinExistence type="predicted"/>
<accession>A0ABP9M1V8</accession>
<dbReference type="Proteomes" id="UP001500353">
    <property type="component" value="Unassembled WGS sequence"/>
</dbReference>
<dbReference type="CDD" id="cd00038">
    <property type="entry name" value="CAP_ED"/>
    <property type="match status" value="1"/>
</dbReference>
<evidence type="ECO:0000313" key="7">
    <source>
        <dbReference type="Proteomes" id="UP001500353"/>
    </source>
</evidence>
<evidence type="ECO:0000256" key="2">
    <source>
        <dbReference type="ARBA" id="ARBA00023125"/>
    </source>
</evidence>
<dbReference type="SUPFAM" id="SSF51206">
    <property type="entry name" value="cAMP-binding domain-like"/>
    <property type="match status" value="1"/>
</dbReference>
<comment type="caution">
    <text evidence="6">The sequence shown here is derived from an EMBL/GenBank/DDBJ whole genome shotgun (WGS) entry which is preliminary data.</text>
</comment>
<dbReference type="Pfam" id="PF00027">
    <property type="entry name" value="cNMP_binding"/>
    <property type="match status" value="1"/>
</dbReference>
<dbReference type="InterPro" id="IPR014710">
    <property type="entry name" value="RmlC-like_jellyroll"/>
</dbReference>
<evidence type="ECO:0000259" key="4">
    <source>
        <dbReference type="Pfam" id="PF00027"/>
    </source>
</evidence>
<name>A0ABP9M1V8_9FLAO</name>
<dbReference type="Pfam" id="PF00325">
    <property type="entry name" value="Crp"/>
    <property type="match status" value="1"/>
</dbReference>
<protein>
    <submittedName>
        <fullName evidence="6">Crp/Fnr family transcriptional regulator</fullName>
    </submittedName>
</protein>
<dbReference type="InterPro" id="IPR000595">
    <property type="entry name" value="cNMP-bd_dom"/>
</dbReference>